<dbReference type="InterPro" id="IPR050565">
    <property type="entry name" value="LYPA1-2/EST-like"/>
</dbReference>
<comment type="function">
    <text evidence="5">Hydrolyzes fatty acids from S-acylated cysteine residues in proteins with a strong preference for palmitoylated G-alpha proteins over other acyl substrates. Mediates the deacylation of G-alpha proteins such as GPA1 in vivo, but has weak or no activity toward palmitoylated Ras proteins. Has weak lysophospholipase activity in vitro; however such activity may not exist in vivo.</text>
</comment>
<dbReference type="PANTHER" id="PTHR10655:SF17">
    <property type="entry name" value="LYSOPHOSPHOLIPASE-LIKE PROTEIN 1"/>
    <property type="match status" value="1"/>
</dbReference>
<dbReference type="EC" id="3.1.2.22" evidence="2"/>
<evidence type="ECO:0000313" key="9">
    <source>
        <dbReference type="EMBL" id="PJF17021.1"/>
    </source>
</evidence>
<evidence type="ECO:0000256" key="7">
    <source>
        <dbReference type="ARBA" id="ARBA00047337"/>
    </source>
</evidence>
<comment type="catalytic activity">
    <reaction evidence="7">
        <text>S-hexadecanoyl-L-cysteinyl-[protein] + H2O = L-cysteinyl-[protein] + hexadecanoate + H(+)</text>
        <dbReference type="Rhea" id="RHEA:19233"/>
        <dbReference type="Rhea" id="RHEA-COMP:10131"/>
        <dbReference type="Rhea" id="RHEA-COMP:11032"/>
        <dbReference type="ChEBI" id="CHEBI:7896"/>
        <dbReference type="ChEBI" id="CHEBI:15377"/>
        <dbReference type="ChEBI" id="CHEBI:15378"/>
        <dbReference type="ChEBI" id="CHEBI:29950"/>
        <dbReference type="ChEBI" id="CHEBI:74151"/>
        <dbReference type="EC" id="3.1.2.22"/>
    </reaction>
</comment>
<dbReference type="GO" id="GO:0008474">
    <property type="term" value="F:palmitoyl-(protein) hydrolase activity"/>
    <property type="evidence" value="ECO:0007669"/>
    <property type="project" value="UniProtKB-EC"/>
</dbReference>
<dbReference type="EMBL" id="MTSL01000195">
    <property type="protein sequence ID" value="PJF17021.1"/>
    <property type="molecule type" value="Genomic_DNA"/>
</dbReference>
<name>A0A2H9TH01_9FUNG</name>
<evidence type="ECO:0000256" key="5">
    <source>
        <dbReference type="ARBA" id="ARBA00029392"/>
    </source>
</evidence>
<evidence type="ECO:0000256" key="4">
    <source>
        <dbReference type="ARBA" id="ARBA00022801"/>
    </source>
</evidence>
<keyword evidence="4" id="KW-0378">Hydrolase</keyword>
<evidence type="ECO:0000259" key="8">
    <source>
        <dbReference type="Pfam" id="PF02230"/>
    </source>
</evidence>
<dbReference type="Proteomes" id="UP000240830">
    <property type="component" value="Unassembled WGS sequence"/>
</dbReference>
<dbReference type="AlphaFoldDB" id="A0A2H9TH01"/>
<organism evidence="9 10">
    <name type="scientific">Paramicrosporidium saccamoebae</name>
    <dbReference type="NCBI Taxonomy" id="1246581"/>
    <lineage>
        <taxon>Eukaryota</taxon>
        <taxon>Fungi</taxon>
        <taxon>Fungi incertae sedis</taxon>
        <taxon>Cryptomycota</taxon>
        <taxon>Cryptomycota incertae sedis</taxon>
        <taxon>Paramicrosporidium</taxon>
    </lineage>
</organism>
<dbReference type="GO" id="GO:0052689">
    <property type="term" value="F:carboxylic ester hydrolase activity"/>
    <property type="evidence" value="ECO:0007669"/>
    <property type="project" value="TreeGrafter"/>
</dbReference>
<comment type="similarity">
    <text evidence="1">Belongs to the AB hydrolase superfamily. AB hydrolase 2 family.</text>
</comment>
<comment type="caution">
    <text evidence="9">The sequence shown here is derived from an EMBL/GenBank/DDBJ whole genome shotgun (WGS) entry which is preliminary data.</text>
</comment>
<evidence type="ECO:0000256" key="2">
    <source>
        <dbReference type="ARBA" id="ARBA00012423"/>
    </source>
</evidence>
<evidence type="ECO:0000256" key="3">
    <source>
        <dbReference type="ARBA" id="ARBA00014923"/>
    </source>
</evidence>
<dbReference type="GO" id="GO:0005737">
    <property type="term" value="C:cytoplasm"/>
    <property type="evidence" value="ECO:0007669"/>
    <property type="project" value="TreeGrafter"/>
</dbReference>
<gene>
    <name evidence="9" type="ORF">PSACC_03167</name>
</gene>
<dbReference type="SUPFAM" id="SSF53474">
    <property type="entry name" value="alpha/beta-Hydrolases"/>
    <property type="match status" value="1"/>
</dbReference>
<accession>A0A2H9TH01</accession>
<proteinExistence type="inferred from homology"/>
<dbReference type="Pfam" id="PF02230">
    <property type="entry name" value="Abhydrolase_2"/>
    <property type="match status" value="1"/>
</dbReference>
<evidence type="ECO:0000256" key="6">
    <source>
        <dbReference type="ARBA" id="ARBA00031195"/>
    </source>
</evidence>
<dbReference type="InterPro" id="IPR029058">
    <property type="entry name" value="AB_hydrolase_fold"/>
</dbReference>
<evidence type="ECO:0000313" key="10">
    <source>
        <dbReference type="Proteomes" id="UP000240830"/>
    </source>
</evidence>
<dbReference type="STRING" id="1246581.A0A2H9TH01"/>
<sequence>MLASTPIIIEAAVQHTASFIFLHGLGDSGHGWAPVMRQLSKKFRFMKFICPHAPQIPVTLNSGMKMPAWYDIYTLSDTDENEDETGLQKSANALLDYVKVEQAAGIPNERIFIGGFSQGAATSLFTALVHPDIKLGGIIALSGYIPCRKLIKSLPPHPLTTPVFAGHGTADFVVQYSWHRKSVEFLRQLGGARITAKSYEGMQHSSCEEEIADVVEFINGCLAIPEKTEL</sequence>
<reference evidence="9 10" key="1">
    <citation type="submission" date="2016-10" db="EMBL/GenBank/DDBJ databases">
        <title>The genome of Paramicrosporidium saccamoebae is the missing link in understanding Cryptomycota and Microsporidia evolution.</title>
        <authorList>
            <person name="Quandt C.A."/>
            <person name="Beaudet D."/>
            <person name="Corsaro D."/>
            <person name="Michel R."/>
            <person name="Corradi N."/>
            <person name="James T."/>
        </authorList>
    </citation>
    <scope>NUCLEOTIDE SEQUENCE [LARGE SCALE GENOMIC DNA]</scope>
    <source>
        <strain evidence="9 10">KSL3</strain>
    </source>
</reference>
<feature type="domain" description="Phospholipase/carboxylesterase/thioesterase" evidence="8">
    <location>
        <begin position="6"/>
        <end position="221"/>
    </location>
</feature>
<dbReference type="InterPro" id="IPR003140">
    <property type="entry name" value="PLipase/COase/thioEstase"/>
</dbReference>
<dbReference type="Gene3D" id="3.40.50.1820">
    <property type="entry name" value="alpha/beta hydrolase"/>
    <property type="match status" value="1"/>
</dbReference>
<evidence type="ECO:0000256" key="1">
    <source>
        <dbReference type="ARBA" id="ARBA00006499"/>
    </source>
</evidence>
<dbReference type="PANTHER" id="PTHR10655">
    <property type="entry name" value="LYSOPHOSPHOLIPASE-RELATED"/>
    <property type="match status" value="1"/>
</dbReference>
<dbReference type="OrthoDB" id="2418081at2759"/>
<protein>
    <recommendedName>
        <fullName evidence="3">Acyl-protein thioesterase 1</fullName>
        <ecNumber evidence="2">3.1.2.22</ecNumber>
    </recommendedName>
    <alternativeName>
        <fullName evidence="6">Palmitoyl-protein hydrolase</fullName>
    </alternativeName>
</protein>
<keyword evidence="10" id="KW-1185">Reference proteome</keyword>